<keyword evidence="3" id="KW-0813">Transport</keyword>
<dbReference type="Proteomes" id="UP001390339">
    <property type="component" value="Unassembled WGS sequence"/>
</dbReference>
<evidence type="ECO:0000313" key="10">
    <source>
        <dbReference type="EMBL" id="KAK8863272.1"/>
    </source>
</evidence>
<feature type="transmembrane region" description="Helical" evidence="8">
    <location>
        <begin position="211"/>
        <end position="234"/>
    </location>
</feature>
<dbReference type="Gene3D" id="1.20.1250.20">
    <property type="entry name" value="MFS general substrate transporter like domains"/>
    <property type="match status" value="2"/>
</dbReference>
<keyword evidence="5 8" id="KW-1133">Transmembrane helix</keyword>
<dbReference type="SUPFAM" id="SSF103473">
    <property type="entry name" value="MFS general substrate transporter"/>
    <property type="match status" value="1"/>
</dbReference>
<feature type="transmembrane region" description="Helical" evidence="8">
    <location>
        <begin position="398"/>
        <end position="420"/>
    </location>
</feature>
<comment type="subcellular location">
    <subcellularLocation>
        <location evidence="1">Endomembrane system</location>
        <topology evidence="1">Multi-pass membrane protein</topology>
    </subcellularLocation>
</comment>
<organism evidence="10 11">
    <name type="scientific">Apiospora arundinis</name>
    <dbReference type="NCBI Taxonomy" id="335852"/>
    <lineage>
        <taxon>Eukaryota</taxon>
        <taxon>Fungi</taxon>
        <taxon>Dikarya</taxon>
        <taxon>Ascomycota</taxon>
        <taxon>Pezizomycotina</taxon>
        <taxon>Sordariomycetes</taxon>
        <taxon>Xylariomycetidae</taxon>
        <taxon>Amphisphaeriales</taxon>
        <taxon>Apiosporaceae</taxon>
        <taxon>Apiospora</taxon>
    </lineage>
</organism>
<feature type="transmembrane region" description="Helical" evidence="8">
    <location>
        <begin position="307"/>
        <end position="327"/>
    </location>
</feature>
<dbReference type="Pfam" id="PF07690">
    <property type="entry name" value="MFS_1"/>
    <property type="match status" value="1"/>
</dbReference>
<feature type="transmembrane region" description="Helical" evidence="8">
    <location>
        <begin position="339"/>
        <end position="357"/>
    </location>
</feature>
<name>A0ABR2II68_9PEZI</name>
<accession>A0ABR2II68</accession>
<feature type="transmembrane region" description="Helical" evidence="8">
    <location>
        <begin position="89"/>
        <end position="111"/>
    </location>
</feature>
<dbReference type="PANTHER" id="PTHR23514">
    <property type="entry name" value="BYPASS OF STOP CODON PROTEIN 6"/>
    <property type="match status" value="1"/>
</dbReference>
<dbReference type="InterPro" id="IPR011701">
    <property type="entry name" value="MFS"/>
</dbReference>
<feature type="transmembrane region" description="Helical" evidence="8">
    <location>
        <begin position="272"/>
        <end position="295"/>
    </location>
</feature>
<dbReference type="InterPro" id="IPR020846">
    <property type="entry name" value="MFS_dom"/>
</dbReference>
<evidence type="ECO:0000256" key="4">
    <source>
        <dbReference type="ARBA" id="ARBA00022692"/>
    </source>
</evidence>
<dbReference type="PANTHER" id="PTHR23514:SF3">
    <property type="entry name" value="BYPASS OF STOP CODON PROTEIN 6"/>
    <property type="match status" value="1"/>
</dbReference>
<keyword evidence="11" id="KW-1185">Reference proteome</keyword>
<feature type="transmembrane region" description="Helical" evidence="8">
    <location>
        <begin position="426"/>
        <end position="446"/>
    </location>
</feature>
<evidence type="ECO:0000256" key="1">
    <source>
        <dbReference type="ARBA" id="ARBA00004127"/>
    </source>
</evidence>
<evidence type="ECO:0000256" key="7">
    <source>
        <dbReference type="SAM" id="MobiDB-lite"/>
    </source>
</evidence>
<evidence type="ECO:0000256" key="8">
    <source>
        <dbReference type="SAM" id="Phobius"/>
    </source>
</evidence>
<evidence type="ECO:0000313" key="11">
    <source>
        <dbReference type="Proteomes" id="UP001390339"/>
    </source>
</evidence>
<comment type="caution">
    <text evidence="10">The sequence shown here is derived from an EMBL/GenBank/DDBJ whole genome shotgun (WGS) entry which is preliminary data.</text>
</comment>
<feature type="transmembrane region" description="Helical" evidence="8">
    <location>
        <begin position="61"/>
        <end position="83"/>
    </location>
</feature>
<evidence type="ECO:0000256" key="5">
    <source>
        <dbReference type="ARBA" id="ARBA00022989"/>
    </source>
</evidence>
<dbReference type="EMBL" id="JAPCWZ010000005">
    <property type="protein sequence ID" value="KAK8863272.1"/>
    <property type="molecule type" value="Genomic_DNA"/>
</dbReference>
<evidence type="ECO:0000256" key="2">
    <source>
        <dbReference type="ARBA" id="ARBA00008335"/>
    </source>
</evidence>
<dbReference type="PROSITE" id="PS50850">
    <property type="entry name" value="MFS"/>
    <property type="match status" value="1"/>
</dbReference>
<comment type="similarity">
    <text evidence="2">Belongs to the major facilitator superfamily.</text>
</comment>
<evidence type="ECO:0000256" key="3">
    <source>
        <dbReference type="ARBA" id="ARBA00022448"/>
    </source>
</evidence>
<dbReference type="InterPro" id="IPR036259">
    <property type="entry name" value="MFS_trans_sf"/>
</dbReference>
<gene>
    <name evidence="10" type="ORF">PGQ11_009507</name>
</gene>
<feature type="domain" description="Major facilitator superfamily (MFS) profile" evidence="9">
    <location>
        <begin position="58"/>
        <end position="450"/>
    </location>
</feature>
<sequence length="485" mass="51920">MASPSSSPETPRDDRRAHMGQDPVKAETAAGAGGDGAPEAVPSHTVEKWNDPRINIYRLLVTNYSFVIMGMSDACLGPLIPYIEEYYHVSYTLVSLLFLSSFVGYLVAALSNNLIHHHLGQRGVALIAPSARILGYVLLSLHLPFPALPPLMLLPGFGSGLEDSAWNAWIGNMESANELLGFLHGSYGLGATIGPLVSTAMVVKAGLPWYAYFYLMIGLAALELALTSSVFWGATAENYRATRGGGCTTTEEENGAASKRRTTTRTVMREPLVWLLSIFLLGYVGAENALGGWIVTFMLNVRHAQPFDAGLTVTFFWLGLAVGRFTLGFVTGKIGEKRAITAYLLLAIALQICYWLIPSFAASAVFVSFEGFFLGPLFPGAIVAAIKLLPVDYHISAIGFAAAFGGGGAAVVPFVVGAIASSQGVWVLQPIILAVLAFLLLAWLALPGGLRPGGLEHARETKEKIGHQVVMAYKWLSGKSSNKRT</sequence>
<dbReference type="InterPro" id="IPR051788">
    <property type="entry name" value="MFS_Transporter"/>
</dbReference>
<proteinExistence type="inferred from homology"/>
<feature type="compositionally biased region" description="Basic and acidic residues" evidence="7">
    <location>
        <begin position="10"/>
        <end position="19"/>
    </location>
</feature>
<reference evidence="10 11" key="1">
    <citation type="journal article" date="2024" name="IMA Fungus">
        <title>Apiospora arundinis, a panoply of carbohydrate-active enzymes and secondary metabolites.</title>
        <authorList>
            <person name="Sorensen T."/>
            <person name="Petersen C."/>
            <person name="Muurmann A.T."/>
            <person name="Christiansen J.V."/>
            <person name="Brundto M.L."/>
            <person name="Overgaard C.K."/>
            <person name="Boysen A.T."/>
            <person name="Wollenberg R.D."/>
            <person name="Larsen T.O."/>
            <person name="Sorensen J.L."/>
            <person name="Nielsen K.L."/>
            <person name="Sondergaard T.E."/>
        </authorList>
    </citation>
    <scope>NUCLEOTIDE SEQUENCE [LARGE SCALE GENOMIC DNA]</scope>
    <source>
        <strain evidence="10 11">AAU 773</strain>
    </source>
</reference>
<keyword evidence="4 8" id="KW-0812">Transmembrane</keyword>
<feature type="transmembrane region" description="Helical" evidence="8">
    <location>
        <begin position="363"/>
        <end position="386"/>
    </location>
</feature>
<protein>
    <submittedName>
        <fullName evidence="10">Major facilitator superfamily domain-containing protein</fullName>
    </submittedName>
</protein>
<evidence type="ECO:0000256" key="6">
    <source>
        <dbReference type="ARBA" id="ARBA00023136"/>
    </source>
</evidence>
<keyword evidence="6 8" id="KW-0472">Membrane</keyword>
<feature type="region of interest" description="Disordered" evidence="7">
    <location>
        <begin position="1"/>
        <end position="44"/>
    </location>
</feature>
<evidence type="ECO:0000259" key="9">
    <source>
        <dbReference type="PROSITE" id="PS50850"/>
    </source>
</evidence>